<dbReference type="Proteomes" id="UP001164743">
    <property type="component" value="Chromosome 17A"/>
</dbReference>
<proteinExistence type="predicted"/>
<name>A0ABY7D5B1_9BASI</name>
<protein>
    <recommendedName>
        <fullName evidence="3">Phospholipid/glycerol acyltransferase domain-containing protein</fullName>
    </recommendedName>
</protein>
<organism evidence="1 2">
    <name type="scientific">Puccinia triticina</name>
    <dbReference type="NCBI Taxonomy" id="208348"/>
    <lineage>
        <taxon>Eukaryota</taxon>
        <taxon>Fungi</taxon>
        <taxon>Dikarya</taxon>
        <taxon>Basidiomycota</taxon>
        <taxon>Pucciniomycotina</taxon>
        <taxon>Pucciniomycetes</taxon>
        <taxon>Pucciniales</taxon>
        <taxon>Pucciniaceae</taxon>
        <taxon>Puccinia</taxon>
    </lineage>
</organism>
<evidence type="ECO:0000313" key="1">
    <source>
        <dbReference type="EMBL" id="WAQ92813.1"/>
    </source>
</evidence>
<dbReference type="RefSeq" id="XP_053028368.1">
    <property type="nucleotide sequence ID" value="XM_053164396.1"/>
</dbReference>
<keyword evidence="2" id="KW-1185">Reference proteome</keyword>
<evidence type="ECO:0008006" key="3">
    <source>
        <dbReference type="Google" id="ProtNLM"/>
    </source>
</evidence>
<gene>
    <name evidence="1" type="ORF">PtA15_17A295</name>
</gene>
<dbReference type="GeneID" id="77805291"/>
<evidence type="ECO:0000313" key="2">
    <source>
        <dbReference type="Proteomes" id="UP001164743"/>
    </source>
</evidence>
<accession>A0ABY7D5B1</accession>
<sequence>MNHVWSSFVKKKERKKLMLKALFRYNPIFILPVVKDRVSSPGQEFLVCGFERKSILEMVFRTGHPPSHNTTTSIKSLAECLKESKRLRRPLVVFPEGTTSNNRALLRCPKLNERSVGEHNGKVRMFCLAIKHETSTPFKNSITVPIPSSPLNLMNIVQANLIPILLPFIMSPRSILVRFPRTDFIELDSSPQMINSFELAFDLISQVAKLKLTSQISCADKSGFLIYLKSRKS</sequence>
<dbReference type="EMBL" id="CP110437">
    <property type="protein sequence ID" value="WAQ92813.1"/>
    <property type="molecule type" value="Genomic_DNA"/>
</dbReference>
<reference evidence="1" key="1">
    <citation type="submission" date="2022-10" db="EMBL/GenBank/DDBJ databases">
        <title>Puccinia triticina Genome sequencing and assembly.</title>
        <authorList>
            <person name="Li C."/>
        </authorList>
    </citation>
    <scope>NUCLEOTIDE SEQUENCE</scope>
    <source>
        <strain evidence="1">Pt15</strain>
    </source>
</reference>